<comment type="caution">
    <text evidence="1">The sequence shown here is derived from an EMBL/GenBank/DDBJ whole genome shotgun (WGS) entry which is preliminary data.</text>
</comment>
<dbReference type="SUPFAM" id="SSF48498">
    <property type="entry name" value="Tetracyclin repressor-like, C-terminal domain"/>
    <property type="match status" value="1"/>
</dbReference>
<evidence type="ECO:0000313" key="2">
    <source>
        <dbReference type="Proteomes" id="UP000035009"/>
    </source>
</evidence>
<proteinExistence type="predicted"/>
<sequence>MQGRCGKEGSLSAEQRVIDQYRQPFEAILQSSHAREELDDFDIELAMCQLLGPLVFRTKNRATKHRPARLRAHR</sequence>
<organism evidence="1 2">
    <name type="scientific">Gordonia malaquae NBRC 108250</name>
    <dbReference type="NCBI Taxonomy" id="1223542"/>
    <lineage>
        <taxon>Bacteria</taxon>
        <taxon>Bacillati</taxon>
        <taxon>Actinomycetota</taxon>
        <taxon>Actinomycetes</taxon>
        <taxon>Mycobacteriales</taxon>
        <taxon>Gordoniaceae</taxon>
        <taxon>Gordonia</taxon>
    </lineage>
</organism>
<reference evidence="1 2" key="1">
    <citation type="submission" date="2013-02" db="EMBL/GenBank/DDBJ databases">
        <title>Whole genome shotgun sequence of Gordonia malaquae NBRC 108250.</title>
        <authorList>
            <person name="Yoshida I."/>
            <person name="Hosoyama A."/>
            <person name="Tsuchikane K."/>
            <person name="Ando Y."/>
            <person name="Baba S."/>
            <person name="Ohji S."/>
            <person name="Hamada M."/>
            <person name="Tamura T."/>
            <person name="Yamazoe A."/>
            <person name="Yamazaki S."/>
            <person name="Fujita N."/>
        </authorList>
    </citation>
    <scope>NUCLEOTIDE SEQUENCE [LARGE SCALE GENOMIC DNA]</scope>
    <source>
        <strain evidence="1 2">NBRC 108250</strain>
    </source>
</reference>
<dbReference type="Proteomes" id="UP000035009">
    <property type="component" value="Unassembled WGS sequence"/>
</dbReference>
<dbReference type="InterPro" id="IPR036271">
    <property type="entry name" value="Tet_transcr_reg_TetR-rel_C_sf"/>
</dbReference>
<dbReference type="EMBL" id="BAOP01000068">
    <property type="protein sequence ID" value="GAC82083.1"/>
    <property type="molecule type" value="Genomic_DNA"/>
</dbReference>
<keyword evidence="2" id="KW-1185">Reference proteome</keyword>
<evidence type="ECO:0008006" key="3">
    <source>
        <dbReference type="Google" id="ProtNLM"/>
    </source>
</evidence>
<protein>
    <recommendedName>
        <fullName evidence="3">TetR family transcriptional regulator</fullName>
    </recommendedName>
</protein>
<name>M3VCI7_GORML</name>
<dbReference type="AlphaFoldDB" id="M3VCI7"/>
<evidence type="ECO:0000313" key="1">
    <source>
        <dbReference type="EMBL" id="GAC82083.1"/>
    </source>
</evidence>
<dbReference type="Gene3D" id="1.10.357.10">
    <property type="entry name" value="Tetracycline Repressor, domain 2"/>
    <property type="match status" value="1"/>
</dbReference>
<accession>M3VCI7</accession>
<gene>
    <name evidence="1" type="ORF">GM1_068_00040</name>
</gene>